<reference evidence="3" key="1">
    <citation type="journal article" date="2019" name="Int. J. Syst. Evol. Microbiol.">
        <title>The Global Catalogue of Microorganisms (GCM) 10K type strain sequencing project: providing services to taxonomists for standard genome sequencing and annotation.</title>
        <authorList>
            <consortium name="The Broad Institute Genomics Platform"/>
            <consortium name="The Broad Institute Genome Sequencing Center for Infectious Disease"/>
            <person name="Wu L."/>
            <person name="Ma J."/>
        </authorList>
    </citation>
    <scope>NUCLEOTIDE SEQUENCE [LARGE SCALE GENOMIC DNA]</scope>
    <source>
        <strain evidence="3">CGMCC 1.12806</strain>
    </source>
</reference>
<evidence type="ECO:0008006" key="4">
    <source>
        <dbReference type="Google" id="ProtNLM"/>
    </source>
</evidence>
<dbReference type="EMBL" id="BMFZ01000012">
    <property type="protein sequence ID" value="GGA58280.1"/>
    <property type="molecule type" value="Genomic_DNA"/>
</dbReference>
<gene>
    <name evidence="2" type="ORF">GCM10011328_37210</name>
</gene>
<keyword evidence="1" id="KW-0732">Signal</keyword>
<dbReference type="PROSITE" id="PS51257">
    <property type="entry name" value="PROKAR_LIPOPROTEIN"/>
    <property type="match status" value="1"/>
</dbReference>
<evidence type="ECO:0000256" key="1">
    <source>
        <dbReference type="SAM" id="SignalP"/>
    </source>
</evidence>
<name>A0ABQ1H5Q1_9GAMM</name>
<feature type="signal peptide" evidence="1">
    <location>
        <begin position="1"/>
        <end position="20"/>
    </location>
</feature>
<accession>A0ABQ1H5Q1</accession>
<comment type="caution">
    <text evidence="2">The sequence shown here is derived from an EMBL/GenBank/DDBJ whole genome shotgun (WGS) entry which is preliminary data.</text>
</comment>
<evidence type="ECO:0000313" key="2">
    <source>
        <dbReference type="EMBL" id="GGA58280.1"/>
    </source>
</evidence>
<feature type="chain" id="PRO_5047360841" description="Lipoprotein" evidence="1">
    <location>
        <begin position="21"/>
        <end position="114"/>
    </location>
</feature>
<protein>
    <recommendedName>
        <fullName evidence="4">Lipoprotein</fullName>
    </recommendedName>
</protein>
<evidence type="ECO:0000313" key="3">
    <source>
        <dbReference type="Proteomes" id="UP000627464"/>
    </source>
</evidence>
<sequence length="114" mass="12466">MKKIKSVIGCCMFVACSSFAGINYSKEQLNNMASSGNYPEQEDAVTKSANPMSFEDCKSGALSMYSQVVGDYPVQIVVDTNILYVLKLWTNDGAIVMSCSGPDQKRVVTVARYK</sequence>
<organism evidence="2 3">
    <name type="scientific">Hafnia psychrotolerans</name>
    <dbReference type="NCBI Taxonomy" id="1477018"/>
    <lineage>
        <taxon>Bacteria</taxon>
        <taxon>Pseudomonadati</taxon>
        <taxon>Pseudomonadota</taxon>
        <taxon>Gammaproteobacteria</taxon>
        <taxon>Enterobacterales</taxon>
        <taxon>Hafniaceae</taxon>
        <taxon>Hafnia</taxon>
    </lineage>
</organism>
<proteinExistence type="predicted"/>
<keyword evidence="3" id="KW-1185">Reference proteome</keyword>
<dbReference type="RefSeq" id="WP_229746532.1">
    <property type="nucleotide sequence ID" value="NZ_BMFZ01000012.1"/>
</dbReference>
<dbReference type="Proteomes" id="UP000627464">
    <property type="component" value="Unassembled WGS sequence"/>
</dbReference>